<organism evidence="2 3">
    <name type="scientific">Phytophthora infestans (strain T30-4)</name>
    <name type="common">Potato late blight agent</name>
    <dbReference type="NCBI Taxonomy" id="403677"/>
    <lineage>
        <taxon>Eukaryota</taxon>
        <taxon>Sar</taxon>
        <taxon>Stramenopiles</taxon>
        <taxon>Oomycota</taxon>
        <taxon>Peronosporomycetes</taxon>
        <taxon>Peronosporales</taxon>
        <taxon>Peronosporaceae</taxon>
        <taxon>Phytophthora</taxon>
    </lineage>
</organism>
<evidence type="ECO:0000256" key="1">
    <source>
        <dbReference type="SAM" id="MobiDB-lite"/>
    </source>
</evidence>
<dbReference type="Proteomes" id="UP000006643">
    <property type="component" value="Unassembled WGS sequence"/>
</dbReference>
<dbReference type="RefSeq" id="XP_002998352.1">
    <property type="nucleotide sequence ID" value="XM_002998306.1"/>
</dbReference>
<protein>
    <submittedName>
        <fullName evidence="2">Uncharacterized protein</fullName>
    </submittedName>
</protein>
<dbReference type="eggNOG" id="ENOG502SJ41">
    <property type="taxonomic scope" value="Eukaryota"/>
</dbReference>
<reference evidence="3" key="1">
    <citation type="journal article" date="2009" name="Nature">
        <title>Genome sequence and analysis of the Irish potato famine pathogen Phytophthora infestans.</title>
        <authorList>
            <consortium name="The Broad Institute Genome Sequencing Platform"/>
            <person name="Haas B.J."/>
            <person name="Kamoun S."/>
            <person name="Zody M.C."/>
            <person name="Jiang R.H."/>
            <person name="Handsaker R.E."/>
            <person name="Cano L.M."/>
            <person name="Grabherr M."/>
            <person name="Kodira C.D."/>
            <person name="Raffaele S."/>
            <person name="Torto-Alalibo T."/>
            <person name="Bozkurt T.O."/>
            <person name="Ah-Fong A.M."/>
            <person name="Alvarado L."/>
            <person name="Anderson V.L."/>
            <person name="Armstrong M.R."/>
            <person name="Avrova A."/>
            <person name="Baxter L."/>
            <person name="Beynon J."/>
            <person name="Boevink P.C."/>
            <person name="Bollmann S.R."/>
            <person name="Bos J.I."/>
            <person name="Bulone V."/>
            <person name="Cai G."/>
            <person name="Cakir C."/>
            <person name="Carrington J.C."/>
            <person name="Chawner M."/>
            <person name="Conti L."/>
            <person name="Costanzo S."/>
            <person name="Ewan R."/>
            <person name="Fahlgren N."/>
            <person name="Fischbach M.A."/>
            <person name="Fugelstad J."/>
            <person name="Gilroy E.M."/>
            <person name="Gnerre S."/>
            <person name="Green P.J."/>
            <person name="Grenville-Briggs L.J."/>
            <person name="Griffith J."/>
            <person name="Grunwald N.J."/>
            <person name="Horn K."/>
            <person name="Horner N.R."/>
            <person name="Hu C.H."/>
            <person name="Huitema E."/>
            <person name="Jeong D.H."/>
            <person name="Jones A.M."/>
            <person name="Jones J.D."/>
            <person name="Jones R.W."/>
            <person name="Karlsson E.K."/>
            <person name="Kunjeti S.G."/>
            <person name="Lamour K."/>
            <person name="Liu Z."/>
            <person name="Ma L."/>
            <person name="Maclean D."/>
            <person name="Chibucos M.C."/>
            <person name="McDonald H."/>
            <person name="McWalters J."/>
            <person name="Meijer H.J."/>
            <person name="Morgan W."/>
            <person name="Morris P.F."/>
            <person name="Munro C.A."/>
            <person name="O'Neill K."/>
            <person name="Ospina-Giraldo M."/>
            <person name="Pinzon A."/>
            <person name="Pritchard L."/>
            <person name="Ramsahoye B."/>
            <person name="Ren Q."/>
            <person name="Restrepo S."/>
            <person name="Roy S."/>
            <person name="Sadanandom A."/>
            <person name="Savidor A."/>
            <person name="Schornack S."/>
            <person name="Schwartz D.C."/>
            <person name="Schumann U.D."/>
            <person name="Schwessinger B."/>
            <person name="Seyer L."/>
            <person name="Sharpe T."/>
            <person name="Silvar C."/>
            <person name="Song J."/>
            <person name="Studholme D.J."/>
            <person name="Sykes S."/>
            <person name="Thines M."/>
            <person name="van de Vondervoort P.J."/>
            <person name="Phuntumart V."/>
            <person name="Wawra S."/>
            <person name="Weide R."/>
            <person name="Win J."/>
            <person name="Young C."/>
            <person name="Zhou S."/>
            <person name="Fry W."/>
            <person name="Meyers B.C."/>
            <person name="van West P."/>
            <person name="Ristaino J."/>
            <person name="Govers F."/>
            <person name="Birch P.R."/>
            <person name="Whisson S.C."/>
            <person name="Judelson H.S."/>
            <person name="Nusbaum C."/>
        </authorList>
    </citation>
    <scope>NUCLEOTIDE SEQUENCE [LARGE SCALE GENOMIC DNA]</scope>
    <source>
        <strain evidence="3">T30-4</strain>
    </source>
</reference>
<accession>D0N497</accession>
<evidence type="ECO:0000313" key="2">
    <source>
        <dbReference type="EMBL" id="EEY69705.1"/>
    </source>
</evidence>
<feature type="region of interest" description="Disordered" evidence="1">
    <location>
        <begin position="174"/>
        <end position="208"/>
    </location>
</feature>
<sequence>MLPGLDGFERLSAIKAAEEATAETVDDAEPEGVAIKETLAVQEPEASSEVVEVVQGTKETATTHEVTESEVITTTETKETKQVQVTEQVETEEVLEVDVVQEQVTDVRSETTEAVREAPVRSPSLVEITVEHQTFADVVSTAQHVHWLSMPVSANPALARLHTVLNDQDPLTAYALYPTSPTSSAHAGEEEELPLPHIPTSKPPSPTK</sequence>
<dbReference type="EMBL" id="DS028125">
    <property type="protein sequence ID" value="EEY69705.1"/>
    <property type="molecule type" value="Genomic_DNA"/>
</dbReference>
<name>D0N497_PHYIT</name>
<dbReference type="InParanoid" id="D0N497"/>
<dbReference type="OrthoDB" id="168318at2759"/>
<dbReference type="AlphaFoldDB" id="D0N497"/>
<gene>
    <name evidence="2" type="ORF">PITG_06180</name>
</gene>
<dbReference type="GeneID" id="9472316"/>
<dbReference type="KEGG" id="pif:PITG_06180"/>
<dbReference type="VEuPathDB" id="FungiDB:PITG_06180"/>
<dbReference type="STRING" id="403677.D0N497"/>
<evidence type="ECO:0000313" key="3">
    <source>
        <dbReference type="Proteomes" id="UP000006643"/>
    </source>
</evidence>
<keyword evidence="3" id="KW-1185">Reference proteome</keyword>
<dbReference type="HOGENOM" id="CLU_1323179_0_0_1"/>
<proteinExistence type="predicted"/>